<evidence type="ECO:0000259" key="4">
    <source>
        <dbReference type="PROSITE" id="PS50893"/>
    </source>
</evidence>
<dbReference type="PANTHER" id="PTHR42711:SF17">
    <property type="entry name" value="ABC TRANSPORTER ATP-BINDING PROTEIN"/>
    <property type="match status" value="1"/>
</dbReference>
<dbReference type="InterPro" id="IPR017871">
    <property type="entry name" value="ABC_transporter-like_CS"/>
</dbReference>
<accession>A0A1V4HMG5</accession>
<dbReference type="Proteomes" id="UP000190626">
    <property type="component" value="Unassembled WGS sequence"/>
</dbReference>
<dbReference type="PANTHER" id="PTHR42711">
    <property type="entry name" value="ABC TRANSPORTER ATP-BINDING PROTEIN"/>
    <property type="match status" value="1"/>
</dbReference>
<organism evidence="5 6">
    <name type="scientific">Paenibacillus ferrarius</name>
    <dbReference type="NCBI Taxonomy" id="1469647"/>
    <lineage>
        <taxon>Bacteria</taxon>
        <taxon>Bacillati</taxon>
        <taxon>Bacillota</taxon>
        <taxon>Bacilli</taxon>
        <taxon>Bacillales</taxon>
        <taxon>Paenibacillaceae</taxon>
        <taxon>Paenibacillus</taxon>
    </lineage>
</organism>
<dbReference type="InterPro" id="IPR027417">
    <property type="entry name" value="P-loop_NTPase"/>
</dbReference>
<evidence type="ECO:0000313" key="5">
    <source>
        <dbReference type="EMBL" id="OPH58629.1"/>
    </source>
</evidence>
<dbReference type="EMBL" id="MBTG01000009">
    <property type="protein sequence ID" value="OPH58629.1"/>
    <property type="molecule type" value="Genomic_DNA"/>
</dbReference>
<dbReference type="InterPro" id="IPR003439">
    <property type="entry name" value="ABC_transporter-like_ATP-bd"/>
</dbReference>
<dbReference type="STRING" id="1469647.BC351_22740"/>
<name>A0A1V4HMG5_9BACL</name>
<proteinExistence type="predicted"/>
<dbReference type="RefSeq" id="WP_079411761.1">
    <property type="nucleotide sequence ID" value="NZ_MBTG01000009.1"/>
</dbReference>
<dbReference type="InterPro" id="IPR050763">
    <property type="entry name" value="ABC_transporter_ATP-binding"/>
</dbReference>
<dbReference type="Gene3D" id="3.40.50.300">
    <property type="entry name" value="P-loop containing nucleotide triphosphate hydrolases"/>
    <property type="match status" value="1"/>
</dbReference>
<keyword evidence="1" id="KW-0813">Transport</keyword>
<gene>
    <name evidence="5" type="ORF">BC351_22740</name>
</gene>
<evidence type="ECO:0000256" key="2">
    <source>
        <dbReference type="ARBA" id="ARBA00022741"/>
    </source>
</evidence>
<protein>
    <submittedName>
        <fullName evidence="5">ABC transporter ATP-binding protein</fullName>
    </submittedName>
</protein>
<feature type="domain" description="ABC transporter" evidence="4">
    <location>
        <begin position="5"/>
        <end position="228"/>
    </location>
</feature>
<sequence>MKPIIQIDQVTKEFKGRAAVDNLSLTIEEGSVVALLGSNGAGKTTTVSMMLGLLLPTKGSVRIWEGNPQDRAVRNRLGAMLQEVNVIDGLTVLETIDLFRHYYSRSLPLDHLLHISGLGAEKNKRASSLSGGQKRRLGFALALAGDPDLLFLDEPTVGMDITARQQFWETVRGMAANGRTIILTTHYLEEADSIADRIVVINKGKLIADGTSAEIKASTNRKTILFTAGAHLTEDQLASLPCVNDVTWSGRKVKITSTDTDQVIFAMVQRQLDIKDIEIHAGGLEDAFQFLVQQ</sequence>
<dbReference type="InterPro" id="IPR003593">
    <property type="entry name" value="AAA+_ATPase"/>
</dbReference>
<dbReference type="PROSITE" id="PS00211">
    <property type="entry name" value="ABC_TRANSPORTER_1"/>
    <property type="match status" value="1"/>
</dbReference>
<comment type="caution">
    <text evidence="5">The sequence shown here is derived from an EMBL/GenBank/DDBJ whole genome shotgun (WGS) entry which is preliminary data.</text>
</comment>
<dbReference type="SUPFAM" id="SSF52540">
    <property type="entry name" value="P-loop containing nucleoside triphosphate hydrolases"/>
    <property type="match status" value="1"/>
</dbReference>
<dbReference type="Pfam" id="PF00005">
    <property type="entry name" value="ABC_tran"/>
    <property type="match status" value="1"/>
</dbReference>
<dbReference type="SMART" id="SM00382">
    <property type="entry name" value="AAA"/>
    <property type="match status" value="1"/>
</dbReference>
<reference evidence="6" key="1">
    <citation type="submission" date="2016-07" db="EMBL/GenBank/DDBJ databases">
        <authorList>
            <person name="Florea S."/>
            <person name="Webb J.S."/>
            <person name="Jaromczyk J."/>
            <person name="Schardl C.L."/>
        </authorList>
    </citation>
    <scope>NUCLEOTIDE SEQUENCE [LARGE SCALE GENOMIC DNA]</scope>
    <source>
        <strain evidence="6">CY1</strain>
    </source>
</reference>
<evidence type="ECO:0000256" key="3">
    <source>
        <dbReference type="ARBA" id="ARBA00022840"/>
    </source>
</evidence>
<dbReference type="FunFam" id="3.40.50.300:FF:001548">
    <property type="entry name" value="ABC efflux transporter ATP-binding protein"/>
    <property type="match status" value="1"/>
</dbReference>
<dbReference type="CDD" id="cd03230">
    <property type="entry name" value="ABC_DR_subfamily_A"/>
    <property type="match status" value="1"/>
</dbReference>
<evidence type="ECO:0000256" key="1">
    <source>
        <dbReference type="ARBA" id="ARBA00022448"/>
    </source>
</evidence>
<dbReference type="PROSITE" id="PS50893">
    <property type="entry name" value="ABC_TRANSPORTER_2"/>
    <property type="match status" value="1"/>
</dbReference>
<dbReference type="GO" id="GO:0016887">
    <property type="term" value="F:ATP hydrolysis activity"/>
    <property type="evidence" value="ECO:0007669"/>
    <property type="project" value="InterPro"/>
</dbReference>
<keyword evidence="6" id="KW-1185">Reference proteome</keyword>
<keyword evidence="2" id="KW-0547">Nucleotide-binding</keyword>
<dbReference type="AlphaFoldDB" id="A0A1V4HMG5"/>
<dbReference type="GO" id="GO:0005524">
    <property type="term" value="F:ATP binding"/>
    <property type="evidence" value="ECO:0007669"/>
    <property type="project" value="UniProtKB-KW"/>
</dbReference>
<evidence type="ECO:0000313" key="6">
    <source>
        <dbReference type="Proteomes" id="UP000190626"/>
    </source>
</evidence>
<keyword evidence="3 5" id="KW-0067">ATP-binding</keyword>
<dbReference type="OrthoDB" id="9804819at2"/>